<dbReference type="SMART" id="SM00450">
    <property type="entry name" value="RHOD"/>
    <property type="match status" value="1"/>
</dbReference>
<reference evidence="4" key="1">
    <citation type="journal article" date="2019" name="Int. J. Syst. Evol. Microbiol.">
        <title>The Global Catalogue of Microorganisms (GCM) 10K type strain sequencing project: providing services to taxonomists for standard genome sequencing and annotation.</title>
        <authorList>
            <consortium name="The Broad Institute Genomics Platform"/>
            <consortium name="The Broad Institute Genome Sequencing Center for Infectious Disease"/>
            <person name="Wu L."/>
            <person name="Ma J."/>
        </authorList>
    </citation>
    <scope>NUCLEOTIDE SEQUENCE [LARGE SCALE GENOMIC DNA]</scope>
    <source>
        <strain evidence="4">CCUG 60898</strain>
    </source>
</reference>
<dbReference type="InterPro" id="IPR036873">
    <property type="entry name" value="Rhodanese-like_dom_sf"/>
</dbReference>
<organism evidence="3 4">
    <name type="scientific">Salinimicrobium gaetbulicola</name>
    <dbReference type="NCBI Taxonomy" id="999702"/>
    <lineage>
        <taxon>Bacteria</taxon>
        <taxon>Pseudomonadati</taxon>
        <taxon>Bacteroidota</taxon>
        <taxon>Flavobacteriia</taxon>
        <taxon>Flavobacteriales</taxon>
        <taxon>Flavobacteriaceae</taxon>
        <taxon>Salinimicrobium</taxon>
    </lineage>
</organism>
<feature type="domain" description="Rhodanese" evidence="2">
    <location>
        <begin position="38"/>
        <end position="124"/>
    </location>
</feature>
<dbReference type="Gene3D" id="3.40.250.10">
    <property type="entry name" value="Rhodanese-like domain"/>
    <property type="match status" value="1"/>
</dbReference>
<dbReference type="RefSeq" id="WP_380737084.1">
    <property type="nucleotide sequence ID" value="NZ_JBHTJP010000032.1"/>
</dbReference>
<dbReference type="InterPro" id="IPR001763">
    <property type="entry name" value="Rhodanese-like_dom"/>
</dbReference>
<feature type="chain" id="PRO_5047069211" evidence="1">
    <location>
        <begin position="20"/>
        <end position="125"/>
    </location>
</feature>
<gene>
    <name evidence="3" type="ORF">ACFQ1G_04525</name>
</gene>
<dbReference type="EMBL" id="JBHTJP010000032">
    <property type="protein sequence ID" value="MFD0976051.1"/>
    <property type="molecule type" value="Genomic_DNA"/>
</dbReference>
<comment type="caution">
    <text evidence="3">The sequence shown here is derived from an EMBL/GenBank/DDBJ whole genome shotgun (WGS) entry which is preliminary data.</text>
</comment>
<dbReference type="PROSITE" id="PS50206">
    <property type="entry name" value="RHODANESE_3"/>
    <property type="match status" value="1"/>
</dbReference>
<accession>A0ABW3IDK4</accession>
<protein>
    <submittedName>
        <fullName evidence="3">Rhodanese-like domain-containing protein</fullName>
    </submittedName>
</protein>
<dbReference type="InterPro" id="IPR052367">
    <property type="entry name" value="Thiosulfate_ST/Rhodanese-like"/>
</dbReference>
<dbReference type="PANTHER" id="PTHR45431">
    <property type="entry name" value="RHODANESE-LIKE DOMAIN-CONTAINING PROTEIN 15, CHLOROPLASTIC"/>
    <property type="match status" value="1"/>
</dbReference>
<proteinExistence type="predicted"/>
<sequence>MKKLIPFLFGIFLITSMNAQQDPYFKVMDVDKYEQAVARKNVQLVDVRTAEEYKEGHIKGAKNIDFFADDFLKQFRSFDKEEPLYLYCRSGNRSAKASKQLSDAGFKNIIDLKGGYKAWKAAGKK</sequence>
<evidence type="ECO:0000256" key="1">
    <source>
        <dbReference type="SAM" id="SignalP"/>
    </source>
</evidence>
<keyword evidence="4" id="KW-1185">Reference proteome</keyword>
<dbReference type="SUPFAM" id="SSF52821">
    <property type="entry name" value="Rhodanese/Cell cycle control phosphatase"/>
    <property type="match status" value="1"/>
</dbReference>
<dbReference type="Pfam" id="PF00581">
    <property type="entry name" value="Rhodanese"/>
    <property type="match status" value="1"/>
</dbReference>
<dbReference type="CDD" id="cd00158">
    <property type="entry name" value="RHOD"/>
    <property type="match status" value="1"/>
</dbReference>
<feature type="signal peptide" evidence="1">
    <location>
        <begin position="1"/>
        <end position="19"/>
    </location>
</feature>
<evidence type="ECO:0000313" key="3">
    <source>
        <dbReference type="EMBL" id="MFD0976051.1"/>
    </source>
</evidence>
<keyword evidence="1" id="KW-0732">Signal</keyword>
<evidence type="ECO:0000259" key="2">
    <source>
        <dbReference type="PROSITE" id="PS50206"/>
    </source>
</evidence>
<dbReference type="Proteomes" id="UP001597100">
    <property type="component" value="Unassembled WGS sequence"/>
</dbReference>
<evidence type="ECO:0000313" key="4">
    <source>
        <dbReference type="Proteomes" id="UP001597100"/>
    </source>
</evidence>
<name>A0ABW3IDK4_9FLAO</name>
<dbReference type="PANTHER" id="PTHR45431:SF3">
    <property type="entry name" value="RHODANESE-LIKE DOMAIN-CONTAINING PROTEIN 15, CHLOROPLASTIC"/>
    <property type="match status" value="1"/>
</dbReference>